<feature type="domain" description="OVATE" evidence="7">
    <location>
        <begin position="586"/>
        <end position="645"/>
    </location>
</feature>
<sequence>MAAFKPVTMKIKLHWPQKLQAFRNGDKLKKNRLIATVLEGSENKDLATSNVIRHSINVDSGTTSSRLPTVSSIRKGKQKQGSKLSRVVASFGCGSTAYFHRGSDRNRPKQFSEEEDNPQTSPQSACDKFRVCEQTSHPCHYCEGVSMKDCCMHVHTKRLAESCKCMHDLGGSGRSEGALLSRKPQKEFRNQIRVAAETGIPLKGDTANCGRRVSDLSVGTRPLIAEAYAPVEAKLRSYLPRVEGSFSDRIITSHQKKSNAQAESHERWSSASVRDYFVLNGNHTPDYKMEDSSLYGSFMKQRSSEKRRQHQSLTSISTLSSYDFDTVSSWGPHDLTNVSFGSPNTGYVHLNPSSSPGWNHKGNIDEGSREQSMQRRSLSSWIPDPDVSVVSYTLSDYEMESEDEKNLQETISYSKPWPNPNEESDHNNCDKYGDNGDYGYDDHAECLIDMEANAKAWAMAWELSTSNPSLPVTKDFGVGPLLRCDRLGDSCRSKRELNAAALKRKYYREFAEKHQAVVVSSHYEDNINTFTFPYASDYDDGASLIPLKLFDDAETELDVSYHNDLMDAYKSHERAEEKHVYHSLAIEKKSENPYLDFRDSMVEMVLEKQMHKSSELEELLQSFLSLNSLEYHELIVQAFSEVWEKVFGSTNTFHWKS</sequence>
<feature type="region of interest" description="Disordered" evidence="6">
    <location>
        <begin position="347"/>
        <end position="380"/>
    </location>
</feature>
<dbReference type="PANTHER" id="PTHR33057">
    <property type="entry name" value="TRANSCRIPTION REPRESSOR OFP7-RELATED"/>
    <property type="match status" value="1"/>
</dbReference>
<evidence type="ECO:0000256" key="5">
    <source>
        <dbReference type="ARBA" id="ARBA00023242"/>
    </source>
</evidence>
<dbReference type="NCBIfam" id="TIGR01568">
    <property type="entry name" value="A_thal_3678"/>
    <property type="match status" value="1"/>
</dbReference>
<feature type="region of interest" description="Disordered" evidence="6">
    <location>
        <begin position="59"/>
        <end position="79"/>
    </location>
</feature>
<dbReference type="InterPro" id="IPR006458">
    <property type="entry name" value="Ovate_C"/>
</dbReference>
<feature type="compositionally biased region" description="Basic and acidic residues" evidence="6">
    <location>
        <begin position="101"/>
        <end position="112"/>
    </location>
</feature>
<evidence type="ECO:0000259" key="7">
    <source>
        <dbReference type="PROSITE" id="PS51754"/>
    </source>
</evidence>
<evidence type="ECO:0000256" key="2">
    <source>
        <dbReference type="ARBA" id="ARBA00022491"/>
    </source>
</evidence>
<feature type="compositionally biased region" description="Polar residues" evidence="6">
    <location>
        <begin position="59"/>
        <end position="72"/>
    </location>
</feature>
<organism evidence="8 9">
    <name type="scientific">Ceratopteris richardii</name>
    <name type="common">Triangle waterfern</name>
    <dbReference type="NCBI Taxonomy" id="49495"/>
    <lineage>
        <taxon>Eukaryota</taxon>
        <taxon>Viridiplantae</taxon>
        <taxon>Streptophyta</taxon>
        <taxon>Embryophyta</taxon>
        <taxon>Tracheophyta</taxon>
        <taxon>Polypodiopsida</taxon>
        <taxon>Polypodiidae</taxon>
        <taxon>Polypodiales</taxon>
        <taxon>Pteridineae</taxon>
        <taxon>Pteridaceae</taxon>
        <taxon>Parkerioideae</taxon>
        <taxon>Ceratopteris</taxon>
    </lineage>
</organism>
<feature type="compositionally biased region" description="Polar residues" evidence="6">
    <location>
        <begin position="347"/>
        <end position="357"/>
    </location>
</feature>
<dbReference type="EMBL" id="CM035406">
    <property type="protein sequence ID" value="KAH7445475.1"/>
    <property type="molecule type" value="Genomic_DNA"/>
</dbReference>
<dbReference type="OrthoDB" id="1928390at2759"/>
<name>A0A8T2VIS3_CERRI</name>
<reference evidence="8" key="1">
    <citation type="submission" date="2021-08" db="EMBL/GenBank/DDBJ databases">
        <title>WGS assembly of Ceratopteris richardii.</title>
        <authorList>
            <person name="Marchant D.B."/>
            <person name="Chen G."/>
            <person name="Jenkins J."/>
            <person name="Shu S."/>
            <person name="Leebens-Mack J."/>
            <person name="Grimwood J."/>
            <person name="Schmutz J."/>
            <person name="Soltis P."/>
            <person name="Soltis D."/>
            <person name="Chen Z.-H."/>
        </authorList>
    </citation>
    <scope>NUCLEOTIDE SEQUENCE</scope>
    <source>
        <strain evidence="8">Whitten #5841</strain>
        <tissue evidence="8">Leaf</tissue>
    </source>
</reference>
<feature type="compositionally biased region" description="Basic and acidic residues" evidence="6">
    <location>
        <begin position="362"/>
        <end position="373"/>
    </location>
</feature>
<accession>A0A8T2VIS3</accession>
<evidence type="ECO:0000313" key="9">
    <source>
        <dbReference type="Proteomes" id="UP000825935"/>
    </source>
</evidence>
<keyword evidence="4" id="KW-0804">Transcription</keyword>
<protein>
    <recommendedName>
        <fullName evidence="7">OVATE domain-containing protein</fullName>
    </recommendedName>
</protein>
<evidence type="ECO:0000256" key="6">
    <source>
        <dbReference type="SAM" id="MobiDB-lite"/>
    </source>
</evidence>
<dbReference type="GO" id="GO:0005634">
    <property type="term" value="C:nucleus"/>
    <property type="evidence" value="ECO:0007669"/>
    <property type="project" value="UniProtKB-SubCell"/>
</dbReference>
<dbReference type="GO" id="GO:0045892">
    <property type="term" value="P:negative regulation of DNA-templated transcription"/>
    <property type="evidence" value="ECO:0007669"/>
    <property type="project" value="InterPro"/>
</dbReference>
<keyword evidence="3" id="KW-0805">Transcription regulation</keyword>
<dbReference type="InterPro" id="IPR038933">
    <property type="entry name" value="Ovate"/>
</dbReference>
<keyword evidence="2" id="KW-0678">Repressor</keyword>
<proteinExistence type="predicted"/>
<evidence type="ECO:0000256" key="1">
    <source>
        <dbReference type="ARBA" id="ARBA00004123"/>
    </source>
</evidence>
<comment type="caution">
    <text evidence="8">The sequence shown here is derived from an EMBL/GenBank/DDBJ whole genome shotgun (WGS) entry which is preliminary data.</text>
</comment>
<dbReference type="Proteomes" id="UP000825935">
    <property type="component" value="Chromosome 1"/>
</dbReference>
<dbReference type="PANTHER" id="PTHR33057:SF224">
    <property type="entry name" value="TRANSCRIPTION REPRESSOR"/>
    <property type="match status" value="1"/>
</dbReference>
<gene>
    <name evidence="8" type="ORF">KP509_01G010900</name>
</gene>
<keyword evidence="9" id="KW-1185">Reference proteome</keyword>
<dbReference type="PROSITE" id="PS51754">
    <property type="entry name" value="OVATE"/>
    <property type="match status" value="1"/>
</dbReference>
<dbReference type="Pfam" id="PF04844">
    <property type="entry name" value="Ovate"/>
    <property type="match status" value="1"/>
</dbReference>
<evidence type="ECO:0000256" key="3">
    <source>
        <dbReference type="ARBA" id="ARBA00023015"/>
    </source>
</evidence>
<dbReference type="AlphaFoldDB" id="A0A8T2VIS3"/>
<keyword evidence="5" id="KW-0539">Nucleus</keyword>
<evidence type="ECO:0000313" key="8">
    <source>
        <dbReference type="EMBL" id="KAH7445475.1"/>
    </source>
</evidence>
<comment type="subcellular location">
    <subcellularLocation>
        <location evidence="1">Nucleus</location>
    </subcellularLocation>
</comment>
<evidence type="ECO:0000256" key="4">
    <source>
        <dbReference type="ARBA" id="ARBA00023163"/>
    </source>
</evidence>
<feature type="region of interest" description="Disordered" evidence="6">
    <location>
        <begin position="99"/>
        <end position="124"/>
    </location>
</feature>